<name>A0ABR2GKN3_9EUKA</name>
<accession>A0ABR2GKN3</accession>
<evidence type="ECO:0000313" key="3">
    <source>
        <dbReference type="Proteomes" id="UP001470230"/>
    </source>
</evidence>
<gene>
    <name evidence="2" type="ORF">M9Y10_025554</name>
    <name evidence="1" type="ORF">M9Y10_037456</name>
</gene>
<proteinExistence type="predicted"/>
<evidence type="ECO:0000313" key="2">
    <source>
        <dbReference type="EMBL" id="KAK8842693.1"/>
    </source>
</evidence>
<dbReference type="InterPro" id="IPR009057">
    <property type="entry name" value="Homeodomain-like_sf"/>
</dbReference>
<dbReference type="SUPFAM" id="SSF46689">
    <property type="entry name" value="Homeodomain-like"/>
    <property type="match status" value="1"/>
</dbReference>
<protein>
    <submittedName>
        <fullName evidence="1">Uncharacterized protein</fullName>
    </submittedName>
</protein>
<reference evidence="1 3" key="1">
    <citation type="submission" date="2024-04" db="EMBL/GenBank/DDBJ databases">
        <title>Tritrichomonas musculus Genome.</title>
        <authorList>
            <person name="Alves-Ferreira E."/>
            <person name="Grigg M."/>
            <person name="Lorenzi H."/>
            <person name="Galac M."/>
        </authorList>
    </citation>
    <scope>NUCLEOTIDE SEQUENCE [LARGE SCALE GENOMIC DNA]</scope>
    <source>
        <strain evidence="1 3">EAF2021</strain>
    </source>
</reference>
<dbReference type="Proteomes" id="UP001470230">
    <property type="component" value="Unassembled WGS sequence"/>
</dbReference>
<dbReference type="EMBL" id="JAPFFF010000037">
    <property type="protein sequence ID" value="KAK8842693.1"/>
    <property type="molecule type" value="Genomic_DNA"/>
</dbReference>
<sequence length="103" mass="11938">MKSSETPEAAIIRLYKMDLSPYEIRKRMGAGYTRINNTIEEYKITNEIPKSKKTGRPPKSTPEVLRFVSEKTYENRFQSCKDISEQLKEEKIGSVSPSSVYRQ</sequence>
<dbReference type="EMBL" id="JAPFFF010000560">
    <property type="protein sequence ID" value="KAK8833987.1"/>
    <property type="molecule type" value="Genomic_DNA"/>
</dbReference>
<keyword evidence="3" id="KW-1185">Reference proteome</keyword>
<organism evidence="1 3">
    <name type="scientific">Tritrichomonas musculus</name>
    <dbReference type="NCBI Taxonomy" id="1915356"/>
    <lineage>
        <taxon>Eukaryota</taxon>
        <taxon>Metamonada</taxon>
        <taxon>Parabasalia</taxon>
        <taxon>Tritrichomonadida</taxon>
        <taxon>Tritrichomonadidae</taxon>
        <taxon>Tritrichomonas</taxon>
    </lineage>
</organism>
<evidence type="ECO:0000313" key="1">
    <source>
        <dbReference type="EMBL" id="KAK8833987.1"/>
    </source>
</evidence>
<comment type="caution">
    <text evidence="1">The sequence shown here is derived from an EMBL/GenBank/DDBJ whole genome shotgun (WGS) entry which is preliminary data.</text>
</comment>